<name>A0A1L9S6U2_9EURO</name>
<accession>A0A1L9S6U2</accession>
<keyword evidence="3" id="KW-1185">Reference proteome</keyword>
<dbReference type="Proteomes" id="UP000184188">
    <property type="component" value="Unassembled WGS sequence"/>
</dbReference>
<proteinExistence type="predicted"/>
<dbReference type="VEuPathDB" id="FungiDB:ASPZODRAFT_1235397"/>
<dbReference type="AlphaFoldDB" id="A0A1L9S6U2"/>
<feature type="signal peptide" evidence="1">
    <location>
        <begin position="1"/>
        <end position="23"/>
    </location>
</feature>
<protein>
    <recommendedName>
        <fullName evidence="4">Cyanovirin-N domain-containing protein</fullName>
    </recommendedName>
</protein>
<organism evidence="2 3">
    <name type="scientific">Penicilliopsis zonata CBS 506.65</name>
    <dbReference type="NCBI Taxonomy" id="1073090"/>
    <lineage>
        <taxon>Eukaryota</taxon>
        <taxon>Fungi</taxon>
        <taxon>Dikarya</taxon>
        <taxon>Ascomycota</taxon>
        <taxon>Pezizomycotina</taxon>
        <taxon>Eurotiomycetes</taxon>
        <taxon>Eurotiomycetidae</taxon>
        <taxon>Eurotiales</taxon>
        <taxon>Aspergillaceae</taxon>
        <taxon>Penicilliopsis</taxon>
    </lineage>
</organism>
<evidence type="ECO:0000313" key="2">
    <source>
        <dbReference type="EMBL" id="OJJ42896.1"/>
    </source>
</evidence>
<evidence type="ECO:0000256" key="1">
    <source>
        <dbReference type="SAM" id="SignalP"/>
    </source>
</evidence>
<reference evidence="3" key="1">
    <citation type="journal article" date="2017" name="Genome Biol.">
        <title>Comparative genomics reveals high biological diversity and specific adaptations in the industrially and medically important fungal genus Aspergillus.</title>
        <authorList>
            <person name="de Vries R.P."/>
            <person name="Riley R."/>
            <person name="Wiebenga A."/>
            <person name="Aguilar-Osorio G."/>
            <person name="Amillis S."/>
            <person name="Uchima C.A."/>
            <person name="Anderluh G."/>
            <person name="Asadollahi M."/>
            <person name="Askin M."/>
            <person name="Barry K."/>
            <person name="Battaglia E."/>
            <person name="Bayram O."/>
            <person name="Benocci T."/>
            <person name="Braus-Stromeyer S.A."/>
            <person name="Caldana C."/>
            <person name="Canovas D."/>
            <person name="Cerqueira G.C."/>
            <person name="Chen F."/>
            <person name="Chen W."/>
            <person name="Choi C."/>
            <person name="Clum A."/>
            <person name="Dos Santos R.A."/>
            <person name="Damasio A.R."/>
            <person name="Diallinas G."/>
            <person name="Emri T."/>
            <person name="Fekete E."/>
            <person name="Flipphi M."/>
            <person name="Freyberg S."/>
            <person name="Gallo A."/>
            <person name="Gournas C."/>
            <person name="Habgood R."/>
            <person name="Hainaut M."/>
            <person name="Harispe M.L."/>
            <person name="Henrissat B."/>
            <person name="Hilden K.S."/>
            <person name="Hope R."/>
            <person name="Hossain A."/>
            <person name="Karabika E."/>
            <person name="Karaffa L."/>
            <person name="Karanyi Z."/>
            <person name="Krasevec N."/>
            <person name="Kuo A."/>
            <person name="Kusch H."/>
            <person name="LaButti K."/>
            <person name="Lagendijk E.L."/>
            <person name="Lapidus A."/>
            <person name="Levasseur A."/>
            <person name="Lindquist E."/>
            <person name="Lipzen A."/>
            <person name="Logrieco A.F."/>
            <person name="MacCabe A."/>
            <person name="Maekelae M.R."/>
            <person name="Malavazi I."/>
            <person name="Melin P."/>
            <person name="Meyer V."/>
            <person name="Mielnichuk N."/>
            <person name="Miskei M."/>
            <person name="Molnar A.P."/>
            <person name="Mule G."/>
            <person name="Ngan C.Y."/>
            <person name="Orejas M."/>
            <person name="Orosz E."/>
            <person name="Ouedraogo J.P."/>
            <person name="Overkamp K.M."/>
            <person name="Park H.-S."/>
            <person name="Perrone G."/>
            <person name="Piumi F."/>
            <person name="Punt P.J."/>
            <person name="Ram A.F."/>
            <person name="Ramon A."/>
            <person name="Rauscher S."/>
            <person name="Record E."/>
            <person name="Riano-Pachon D.M."/>
            <person name="Robert V."/>
            <person name="Roehrig J."/>
            <person name="Ruller R."/>
            <person name="Salamov A."/>
            <person name="Salih N.S."/>
            <person name="Samson R.A."/>
            <person name="Sandor E."/>
            <person name="Sanguinetti M."/>
            <person name="Schuetze T."/>
            <person name="Sepcic K."/>
            <person name="Shelest E."/>
            <person name="Sherlock G."/>
            <person name="Sophianopoulou V."/>
            <person name="Squina F.M."/>
            <person name="Sun H."/>
            <person name="Susca A."/>
            <person name="Todd R.B."/>
            <person name="Tsang A."/>
            <person name="Unkles S.E."/>
            <person name="van de Wiele N."/>
            <person name="van Rossen-Uffink D."/>
            <person name="Oliveira J.V."/>
            <person name="Vesth T.C."/>
            <person name="Visser J."/>
            <person name="Yu J.-H."/>
            <person name="Zhou M."/>
            <person name="Andersen M.R."/>
            <person name="Archer D.B."/>
            <person name="Baker S.E."/>
            <person name="Benoit I."/>
            <person name="Brakhage A.A."/>
            <person name="Braus G.H."/>
            <person name="Fischer R."/>
            <person name="Frisvad J.C."/>
            <person name="Goldman G.H."/>
            <person name="Houbraken J."/>
            <person name="Oakley B."/>
            <person name="Pocsi I."/>
            <person name="Scazzocchio C."/>
            <person name="Seiboth B."/>
            <person name="vanKuyk P.A."/>
            <person name="Wortman J."/>
            <person name="Dyer P.S."/>
            <person name="Grigoriev I.V."/>
        </authorList>
    </citation>
    <scope>NUCLEOTIDE SEQUENCE [LARGE SCALE GENOMIC DNA]</scope>
    <source>
        <strain evidence="3">CBS 506.65</strain>
    </source>
</reference>
<sequence>MSPRRSMKQCILLFALCIIGILAKECGTVSQCELGCIDGLFYERNTPGTQTFVCSTSRRKSRNDWYIGYCGEFDATTFACASLSGELRCNKCMFEHRDGGGVLALEPDGKERSYGEADVCDAGGRSVIAGKHERAGRIIFRLRRSNRHLNTTFLSVGSWMYMNFLFIANISIDLSILMPGLTSP</sequence>
<feature type="chain" id="PRO_5013245267" description="Cyanovirin-N domain-containing protein" evidence="1">
    <location>
        <begin position="24"/>
        <end position="184"/>
    </location>
</feature>
<dbReference type="RefSeq" id="XP_022577406.1">
    <property type="nucleotide sequence ID" value="XM_022721365.1"/>
</dbReference>
<dbReference type="EMBL" id="KV878355">
    <property type="protein sequence ID" value="OJJ42896.1"/>
    <property type="molecule type" value="Genomic_DNA"/>
</dbReference>
<evidence type="ECO:0000313" key="3">
    <source>
        <dbReference type="Proteomes" id="UP000184188"/>
    </source>
</evidence>
<keyword evidence="1" id="KW-0732">Signal</keyword>
<gene>
    <name evidence="2" type="ORF">ASPZODRAFT_1235397</name>
</gene>
<dbReference type="GeneID" id="34607830"/>
<evidence type="ECO:0008006" key="4">
    <source>
        <dbReference type="Google" id="ProtNLM"/>
    </source>
</evidence>